<sequence length="39" mass="4315">MILPMIPLSSTIETALSTFLQKSEKKIPLHKLGGAHKRV</sequence>
<proteinExistence type="predicted"/>
<dbReference type="AlphaFoldDB" id="A0A2K8SGY4"/>
<accession>A0A2K8SGY4</accession>
<gene>
    <name evidence="1" type="ORF">COO91_00518</name>
</gene>
<protein>
    <submittedName>
        <fullName evidence="1">Uncharacterized protein</fullName>
    </submittedName>
</protein>
<reference evidence="1 2" key="1">
    <citation type="submission" date="2017-11" db="EMBL/GenBank/DDBJ databases">
        <title>Complete genome of a free-living desiccation-tolerant cyanobacterium and its photosynthetic adaptation to extreme terrestrial habitat.</title>
        <authorList>
            <person name="Shang J."/>
        </authorList>
    </citation>
    <scope>NUCLEOTIDE SEQUENCE [LARGE SCALE GENOMIC DNA]</scope>
    <source>
        <strain evidence="1 2">CCNUN1</strain>
    </source>
</reference>
<keyword evidence="2" id="KW-1185">Reference proteome</keyword>
<dbReference type="KEGG" id="nfl:COO91_00518"/>
<evidence type="ECO:0000313" key="2">
    <source>
        <dbReference type="Proteomes" id="UP000232003"/>
    </source>
</evidence>
<dbReference type="EMBL" id="CP024785">
    <property type="protein sequence ID" value="AUB34689.1"/>
    <property type="molecule type" value="Genomic_DNA"/>
</dbReference>
<organism evidence="1 2">
    <name type="scientific">Nostoc flagelliforme CCNUN1</name>
    <dbReference type="NCBI Taxonomy" id="2038116"/>
    <lineage>
        <taxon>Bacteria</taxon>
        <taxon>Bacillati</taxon>
        <taxon>Cyanobacteriota</taxon>
        <taxon>Cyanophyceae</taxon>
        <taxon>Nostocales</taxon>
        <taxon>Nostocaceae</taxon>
        <taxon>Nostoc</taxon>
    </lineage>
</organism>
<evidence type="ECO:0000313" key="1">
    <source>
        <dbReference type="EMBL" id="AUB34689.1"/>
    </source>
</evidence>
<dbReference type="Proteomes" id="UP000232003">
    <property type="component" value="Chromosome"/>
</dbReference>
<name>A0A2K8SGY4_9NOSO</name>